<evidence type="ECO:0000313" key="2">
    <source>
        <dbReference type="Proteomes" id="UP001235343"/>
    </source>
</evidence>
<reference evidence="1 2" key="1">
    <citation type="submission" date="2023-06" db="EMBL/GenBank/DDBJ databases">
        <title>Aquibacillus rhizosphaerae LR5S19.</title>
        <authorList>
            <person name="Sun J.-Q."/>
        </authorList>
    </citation>
    <scope>NUCLEOTIDE SEQUENCE [LARGE SCALE GENOMIC DNA]</scope>
    <source>
        <strain evidence="1 2">LR5S19</strain>
    </source>
</reference>
<gene>
    <name evidence="1" type="ORF">QQS35_18740</name>
</gene>
<proteinExistence type="predicted"/>
<sequence length="122" mass="13846">MVFKNQADMPKCCPPSDAGAEDLEPVYRYTKKEVVQENDFENHIEANIPFKEENKCGAIALSFFTTTEAAKSLRRHKKFRKMVISQGKITAKCGIHNIENKHINLWVFEGVNMLPAFLGEGD</sequence>
<dbReference type="Proteomes" id="UP001235343">
    <property type="component" value="Unassembled WGS sequence"/>
</dbReference>
<protein>
    <submittedName>
        <fullName evidence="1">Uncharacterized protein</fullName>
    </submittedName>
</protein>
<dbReference type="RefSeq" id="WP_285933747.1">
    <property type="nucleotide sequence ID" value="NZ_JASTZU010000058.1"/>
</dbReference>
<accession>A0ABT7L9D7</accession>
<keyword evidence="2" id="KW-1185">Reference proteome</keyword>
<name>A0ABT7L9D7_9BACI</name>
<comment type="caution">
    <text evidence="1">The sequence shown here is derived from an EMBL/GenBank/DDBJ whole genome shotgun (WGS) entry which is preliminary data.</text>
</comment>
<organism evidence="1 2">
    <name type="scientific">Aquibacillus rhizosphaerae</name>
    <dbReference type="NCBI Taxonomy" id="3051431"/>
    <lineage>
        <taxon>Bacteria</taxon>
        <taxon>Bacillati</taxon>
        <taxon>Bacillota</taxon>
        <taxon>Bacilli</taxon>
        <taxon>Bacillales</taxon>
        <taxon>Bacillaceae</taxon>
        <taxon>Aquibacillus</taxon>
    </lineage>
</organism>
<dbReference type="EMBL" id="JASTZU010000058">
    <property type="protein sequence ID" value="MDL4842476.1"/>
    <property type="molecule type" value="Genomic_DNA"/>
</dbReference>
<evidence type="ECO:0000313" key="1">
    <source>
        <dbReference type="EMBL" id="MDL4842476.1"/>
    </source>
</evidence>